<reference evidence="3" key="1">
    <citation type="submission" date="2015-09" db="EMBL/GenBank/DDBJ databases">
        <title>Draft Genome Sequences of Two Novel Amoeba-resistant Intranuclear Bacteria, Candidatus Berkiella cookevillensis and Candidatus Berkiella aquae.</title>
        <authorList>
            <person name="Mehari Y.T."/>
            <person name="Arivett B.A."/>
            <person name="Farone A.L."/>
            <person name="Gunderson J.H."/>
            <person name="Farone M.B."/>
        </authorList>
    </citation>
    <scope>NUCLEOTIDE SEQUENCE [LARGE SCALE GENOMIC DNA]</scope>
    <source>
        <strain evidence="3">CC99</strain>
    </source>
</reference>
<dbReference type="CDD" id="cd06445">
    <property type="entry name" value="ATase"/>
    <property type="match status" value="1"/>
</dbReference>
<dbReference type="SUPFAM" id="SSF46767">
    <property type="entry name" value="Methylated DNA-protein cysteine methyltransferase, C-terminal domain"/>
    <property type="match status" value="1"/>
</dbReference>
<dbReference type="PANTHER" id="PTHR42942">
    <property type="entry name" value="6-O-METHYLGUANINE DNA METHYLTRANSFERASE"/>
    <property type="match status" value="1"/>
</dbReference>
<dbReference type="Pfam" id="PF01035">
    <property type="entry name" value="DNA_binding_1"/>
    <property type="match status" value="1"/>
</dbReference>
<comment type="caution">
    <text evidence="3">The sequence shown here is derived from an EMBL/GenBank/DDBJ whole genome shotgun (WGS) entry which is preliminary data.</text>
</comment>
<evidence type="ECO:0000259" key="2">
    <source>
        <dbReference type="Pfam" id="PF01035"/>
    </source>
</evidence>
<dbReference type="AlphaFoldDB" id="A0A0Q9YNY7"/>
<sequence length="122" mass="13754">MTVGVRLWCGIFTMETKQNYFTQRVIKLILSVPKGKVATYGLIAKLAGNPRGSRAVGWILHSSTHKYNLPWQRIIKSDGRLSFVAGSTKFLSQCKKLDAEGVLVINGRVDLKKYLWNKSRSI</sequence>
<dbReference type="GO" id="GO:0008168">
    <property type="term" value="F:methyltransferase activity"/>
    <property type="evidence" value="ECO:0007669"/>
    <property type="project" value="UniProtKB-KW"/>
</dbReference>
<gene>
    <name evidence="3" type="ORF">CC99x_01385</name>
</gene>
<keyword evidence="3" id="KW-0808">Transferase</keyword>
<dbReference type="GO" id="GO:0006281">
    <property type="term" value="P:DNA repair"/>
    <property type="evidence" value="ECO:0007669"/>
    <property type="project" value="InterPro"/>
</dbReference>
<evidence type="ECO:0000256" key="1">
    <source>
        <dbReference type="ARBA" id="ARBA00022763"/>
    </source>
</evidence>
<dbReference type="InterPro" id="IPR036388">
    <property type="entry name" value="WH-like_DNA-bd_sf"/>
</dbReference>
<keyword evidence="1" id="KW-0227">DNA damage</keyword>
<dbReference type="GO" id="GO:0032259">
    <property type="term" value="P:methylation"/>
    <property type="evidence" value="ECO:0007669"/>
    <property type="project" value="UniProtKB-KW"/>
</dbReference>
<dbReference type="PATRIC" id="fig|1590042.3.peg.1408"/>
<dbReference type="InterPro" id="IPR036217">
    <property type="entry name" value="MethylDNA_cys_MeTrfase_DNAb"/>
</dbReference>
<dbReference type="PANTHER" id="PTHR42942:SF1">
    <property type="entry name" value="ALKYLTRANSFERASE-LIKE PROTEIN 1"/>
    <property type="match status" value="1"/>
</dbReference>
<name>A0A0Q9YNY7_9GAMM</name>
<dbReference type="InterPro" id="IPR052520">
    <property type="entry name" value="ATL_DNA_repair"/>
</dbReference>
<feature type="domain" description="Methylated-DNA-[protein]-cysteine S-methyltransferase DNA binding" evidence="2">
    <location>
        <begin position="21"/>
        <end position="102"/>
    </location>
</feature>
<protein>
    <submittedName>
        <fullName evidence="3">Methylated-DNA--protein-cysteine methyltransferase</fullName>
    </submittedName>
</protein>
<dbReference type="Gene3D" id="1.10.10.10">
    <property type="entry name" value="Winged helix-like DNA-binding domain superfamily/Winged helix DNA-binding domain"/>
    <property type="match status" value="1"/>
</dbReference>
<proteinExistence type="predicted"/>
<dbReference type="InterPro" id="IPR014048">
    <property type="entry name" value="MethylDNA_cys_MeTrfase_DNA-bd"/>
</dbReference>
<dbReference type="EMBL" id="LKHV01000006">
    <property type="protein sequence ID" value="KRG18500.1"/>
    <property type="molecule type" value="Genomic_DNA"/>
</dbReference>
<accession>A0A0Q9YNY7</accession>
<evidence type="ECO:0000313" key="3">
    <source>
        <dbReference type="EMBL" id="KRG18500.1"/>
    </source>
</evidence>
<keyword evidence="3" id="KW-0489">Methyltransferase</keyword>
<organism evidence="3">
    <name type="scientific">Candidatus Berkiella cookevillensis</name>
    <dbReference type="NCBI Taxonomy" id="437022"/>
    <lineage>
        <taxon>Bacteria</taxon>
        <taxon>Pseudomonadati</taxon>
        <taxon>Pseudomonadota</taxon>
        <taxon>Gammaproteobacteria</taxon>
        <taxon>Candidatus Berkiellales</taxon>
        <taxon>Candidatus Berkiellaceae</taxon>
        <taxon>Candidatus Berkiella</taxon>
    </lineage>
</organism>